<accession>A0A4Y8N585</accession>
<dbReference type="RefSeq" id="WP_134456718.1">
    <property type="nucleotide sequence ID" value="NZ_JBHMFL010000135.1"/>
</dbReference>
<dbReference type="SUPFAM" id="SSF53955">
    <property type="entry name" value="Lysozyme-like"/>
    <property type="match status" value="1"/>
</dbReference>
<dbReference type="InterPro" id="IPR023346">
    <property type="entry name" value="Lysozyme-like_dom_sf"/>
</dbReference>
<dbReference type="CDD" id="cd12797">
    <property type="entry name" value="M23_peptidase"/>
    <property type="match status" value="1"/>
</dbReference>
<dbReference type="Gene3D" id="2.70.70.10">
    <property type="entry name" value="Glucose Permease (Domain IIA)"/>
    <property type="match status" value="1"/>
</dbReference>
<comment type="caution">
    <text evidence="1">The sequence shown here is derived from an EMBL/GenBank/DDBJ whole genome shotgun (WGS) entry which is preliminary data.</text>
</comment>
<sequence>MIISPPFLPQSGLNSGNVNNTDPDPLMTAIETYEPGCHGVFPITFDRRWHGGIHLVPETLDEPVRAVADGEVVAYRISQQPISDGHIDEATGKEALNTNTGFLLLRHVTDTGDGRSLTFYSLYMHLLDLTAQQSLAAPQANPSQNSSPTALAAWLLEAGDSVKQGNGKKVYRKDILGHWGQSQGMRHLHFEIFMTEADFTAWFDQSGHTVQLGAKNPVQPTSNDWWGHAYYVIPGSVQFLDVPDGVHDALHFPTLGRGKLPKDTSKLYVEAYFHKGQRYTRAWLDENGDGTPVLMTPQPIRDRYDDYEYKLCERAKALYSTCPSDGYELLRFGRILSQPPTLVSAQEKATWVAVPLDANGTQGYVDINKTTIVKLSDADFPFFTGWQKIDGETAPLDASGLFSYRKLRQLVGDATATAYDVPQTDPQFSLDTQLSSYVQGSSDVRSGLSGFVCHTKSEWDSTNNDERYQDLNKPDGYFGKSNDSDPDGYEKFQGFLKKIQFMDQVSALAGEKKFWFFHPLAFIRHFRKCSWLNVDEMARAFPRSLLHLSLTQFHASTTTWNDAHARARTWVLPFNQATRKYGVSASRQRLLHFFSHVVPETGNLHYVREIQGETKSYNPYYGRGLIQLTHLDNYLAYGHFRKFPTGGAPPEFSGLGWDPNGLIARDNAGHHNADNCVDSACFYVANRANMLSHMDAGVSQNHAITVSKDVNGYVAIENLNGLEVRLQSVLYLRNTLLDDIFDGQTVSLTFEWRRNSQQEPVLDAQGHPVMVGSPPHPKKKYYATQHTITSSLELQKP</sequence>
<evidence type="ECO:0000313" key="1">
    <source>
        <dbReference type="EMBL" id="TFE44924.1"/>
    </source>
</evidence>
<reference evidence="1 2" key="1">
    <citation type="submission" date="2019-03" db="EMBL/GenBank/DDBJ databases">
        <title>Complete Genome Sequence of Paraburkholderia dipogonis ICMP 19430T, a Nitrogen-fixing Symbiont of the South African Invasive Legume Dipogon lignosus in New Zealand.</title>
        <authorList>
            <person name="De Meyer S.E."/>
        </authorList>
    </citation>
    <scope>NUCLEOTIDE SEQUENCE [LARGE SCALE GENOMIC DNA]</scope>
    <source>
        <strain evidence="1 2">ICMP 19430</strain>
    </source>
</reference>
<dbReference type="Proteomes" id="UP000297385">
    <property type="component" value="Unassembled WGS sequence"/>
</dbReference>
<name>A0A4Y8N585_9BURK</name>
<organism evidence="1 2">
    <name type="scientific">Paraburkholderia dipogonis</name>
    <dbReference type="NCBI Taxonomy" id="1211383"/>
    <lineage>
        <taxon>Bacteria</taxon>
        <taxon>Pseudomonadati</taxon>
        <taxon>Pseudomonadota</taxon>
        <taxon>Betaproteobacteria</taxon>
        <taxon>Burkholderiales</taxon>
        <taxon>Burkholderiaceae</taxon>
        <taxon>Paraburkholderia</taxon>
    </lineage>
</organism>
<dbReference type="Gene3D" id="1.10.530.10">
    <property type="match status" value="1"/>
</dbReference>
<evidence type="ECO:0000313" key="2">
    <source>
        <dbReference type="Proteomes" id="UP000297385"/>
    </source>
</evidence>
<dbReference type="EMBL" id="SNVI01000001">
    <property type="protein sequence ID" value="TFE44924.1"/>
    <property type="molecule type" value="Genomic_DNA"/>
</dbReference>
<dbReference type="AlphaFoldDB" id="A0A4Y8N585"/>
<dbReference type="InterPro" id="IPR011055">
    <property type="entry name" value="Dup_hybrid_motif"/>
</dbReference>
<dbReference type="GeneID" id="97309871"/>
<protein>
    <submittedName>
        <fullName evidence="1">Uncharacterized protein</fullName>
    </submittedName>
</protein>
<proteinExistence type="predicted"/>
<gene>
    <name evidence="1" type="ORF">E2553_07780</name>
</gene>